<protein>
    <submittedName>
        <fullName evidence="3">Uncharacterized protein</fullName>
    </submittedName>
</protein>
<feature type="transmembrane region" description="Helical" evidence="2">
    <location>
        <begin position="391"/>
        <end position="411"/>
    </location>
</feature>
<feature type="transmembrane region" description="Helical" evidence="2">
    <location>
        <begin position="208"/>
        <end position="227"/>
    </location>
</feature>
<dbReference type="EMBL" id="QCYY01001493">
    <property type="protein sequence ID" value="ROT77684.1"/>
    <property type="molecule type" value="Genomic_DNA"/>
</dbReference>
<feature type="region of interest" description="Disordered" evidence="1">
    <location>
        <begin position="542"/>
        <end position="632"/>
    </location>
</feature>
<keyword evidence="2" id="KW-0812">Transmembrane</keyword>
<name>A0A3R7PUT9_PENVA</name>
<sequence>MTLLCPSPHLSVAFPPILPSLSSLPLPLPLSVHLSLSLPSLSPFRSISPFPSLPLLPHSRSISPFPSLSPLSLPSLFPLPSLSHSSLPLPPFPSPFFPFPSLLLLPSFPPLFSLLFLYLSPFKVHLPPSLHPSSNPASYTPPPPATALLSCCVLKKGWKGRLGSRRWHSLDPSPLPSSLPSASFLLPFSLLVPTSLFFFPPLPSTSLLLPFSLLVPTSLFFFPPFFSPLPSTSFSSPFFASRSFLFLLPSLLLSLLPPPFFSSLPSTSFLLPSLVLFPSSYFFSSLPSISFLLPPFSLLYLYLLSSPLFPPPPFFSPPLPSSIRSSLPSPFPFSSRPPSSLSPFYLTSFPYPFSFLLLSSNPPQISRLLPSLPSFRFFSFFHIPPPSLPPFLISFSSVLRFYLLLSFLIFLPSPFPSPYPKLIQFPFLLSSSFFFLPFPSFTHISCPLLSSLLSPTPHISNPFDSLFFRLPPLPFLPFLPLAWRAALEGSFGRTAWGAREASTRNLRPFIDALFYLHSVSPSLAGGRVRGGVECAWRQSLRPNRRSPTRRSAVQHAQLRWTTPPPLSEDKRQTARQTAKFHQDHVPSPPNLNTPSPTPFSPPHPFLHPPSTQIPSTAKHVSTPPSPFLSRAS</sequence>
<feature type="transmembrane region" description="Helical" evidence="2">
    <location>
        <begin position="281"/>
        <end position="303"/>
    </location>
</feature>
<accession>A0A3R7PUT9</accession>
<organism evidence="3 4">
    <name type="scientific">Penaeus vannamei</name>
    <name type="common">Whiteleg shrimp</name>
    <name type="synonym">Litopenaeus vannamei</name>
    <dbReference type="NCBI Taxonomy" id="6689"/>
    <lineage>
        <taxon>Eukaryota</taxon>
        <taxon>Metazoa</taxon>
        <taxon>Ecdysozoa</taxon>
        <taxon>Arthropoda</taxon>
        <taxon>Crustacea</taxon>
        <taxon>Multicrustacea</taxon>
        <taxon>Malacostraca</taxon>
        <taxon>Eumalacostraca</taxon>
        <taxon>Eucarida</taxon>
        <taxon>Decapoda</taxon>
        <taxon>Dendrobranchiata</taxon>
        <taxon>Penaeoidea</taxon>
        <taxon>Penaeidae</taxon>
        <taxon>Penaeus</taxon>
    </lineage>
</organism>
<evidence type="ECO:0000256" key="2">
    <source>
        <dbReference type="SAM" id="Phobius"/>
    </source>
</evidence>
<proteinExistence type="predicted"/>
<comment type="caution">
    <text evidence="3">The sequence shown here is derived from an EMBL/GenBank/DDBJ whole genome shotgun (WGS) entry which is preliminary data.</text>
</comment>
<feature type="compositionally biased region" description="Pro residues" evidence="1">
    <location>
        <begin position="586"/>
        <end position="607"/>
    </location>
</feature>
<evidence type="ECO:0000313" key="3">
    <source>
        <dbReference type="EMBL" id="ROT77684.1"/>
    </source>
</evidence>
<feature type="transmembrane region" description="Helical" evidence="2">
    <location>
        <begin position="423"/>
        <end position="441"/>
    </location>
</feature>
<evidence type="ECO:0000313" key="4">
    <source>
        <dbReference type="Proteomes" id="UP000283509"/>
    </source>
</evidence>
<keyword evidence="2" id="KW-1133">Transmembrane helix</keyword>
<gene>
    <name evidence="3" type="ORF">C7M84_003627</name>
</gene>
<feature type="transmembrane region" description="Helical" evidence="2">
    <location>
        <begin position="184"/>
        <end position="202"/>
    </location>
</feature>
<dbReference type="AlphaFoldDB" id="A0A3R7PUT9"/>
<dbReference type="Proteomes" id="UP000283509">
    <property type="component" value="Unassembled WGS sequence"/>
</dbReference>
<reference evidence="3 4" key="1">
    <citation type="submission" date="2018-04" db="EMBL/GenBank/DDBJ databases">
        <authorList>
            <person name="Zhang X."/>
            <person name="Yuan J."/>
            <person name="Li F."/>
            <person name="Xiang J."/>
        </authorList>
    </citation>
    <scope>NUCLEOTIDE SEQUENCE [LARGE SCALE GENOMIC DNA]</scope>
    <source>
        <tissue evidence="3">Muscle</tissue>
    </source>
</reference>
<reference evidence="3 4" key="2">
    <citation type="submission" date="2019-01" db="EMBL/GenBank/DDBJ databases">
        <title>The decoding of complex shrimp genome reveals the adaptation for benthos swimmer, frequently molting mechanism and breeding impact on genome.</title>
        <authorList>
            <person name="Sun Y."/>
            <person name="Gao Y."/>
            <person name="Yu Y."/>
        </authorList>
    </citation>
    <scope>NUCLEOTIDE SEQUENCE [LARGE SCALE GENOMIC DNA]</scope>
    <source>
        <tissue evidence="3">Muscle</tissue>
    </source>
</reference>
<keyword evidence="2" id="KW-0472">Membrane</keyword>
<evidence type="ECO:0000256" key="1">
    <source>
        <dbReference type="SAM" id="MobiDB-lite"/>
    </source>
</evidence>
<keyword evidence="4" id="KW-1185">Reference proteome</keyword>